<dbReference type="Pfam" id="PF20117">
    <property type="entry name" value="DUF6507"/>
    <property type="match status" value="1"/>
</dbReference>
<gene>
    <name evidence="1" type="ORF">GCM10009688_04460</name>
</gene>
<evidence type="ECO:0000313" key="1">
    <source>
        <dbReference type="EMBL" id="GAA1903526.1"/>
    </source>
</evidence>
<comment type="caution">
    <text evidence="1">The sequence shown here is derived from an EMBL/GenBank/DDBJ whole genome shotgun (WGS) entry which is preliminary data.</text>
</comment>
<accession>A0ABN2NY08</accession>
<evidence type="ECO:0000313" key="2">
    <source>
        <dbReference type="Proteomes" id="UP001500784"/>
    </source>
</evidence>
<protein>
    <submittedName>
        <fullName evidence="1">Uncharacterized protein</fullName>
    </submittedName>
</protein>
<proteinExistence type="predicted"/>
<dbReference type="InterPro" id="IPR045436">
    <property type="entry name" value="DUF6507"/>
</dbReference>
<sequence>MGANQWDVQVQGVLSLLHDAENLILECEPAKDSAQEALNALETALADCPELADAVDRLRFEVIANDMTDIMVRCNNAVEGTRESVQAYVDGDRDMADTAGKAASLSYPGASGFSGGTRRWMVQ</sequence>
<name>A0ABN2NY08_9MICC</name>
<dbReference type="Proteomes" id="UP001500784">
    <property type="component" value="Unassembled WGS sequence"/>
</dbReference>
<dbReference type="EMBL" id="BAAALV010000001">
    <property type="protein sequence ID" value="GAA1903526.1"/>
    <property type="molecule type" value="Genomic_DNA"/>
</dbReference>
<keyword evidence="2" id="KW-1185">Reference proteome</keyword>
<reference evidence="1 2" key="1">
    <citation type="journal article" date="2019" name="Int. J. Syst. Evol. Microbiol.">
        <title>The Global Catalogue of Microorganisms (GCM) 10K type strain sequencing project: providing services to taxonomists for standard genome sequencing and annotation.</title>
        <authorList>
            <consortium name="The Broad Institute Genomics Platform"/>
            <consortium name="The Broad Institute Genome Sequencing Center for Infectious Disease"/>
            <person name="Wu L."/>
            <person name="Ma J."/>
        </authorList>
    </citation>
    <scope>NUCLEOTIDE SEQUENCE [LARGE SCALE GENOMIC DNA]</scope>
    <source>
        <strain evidence="1 2">JCM 13316</strain>
    </source>
</reference>
<organism evidence="1 2">
    <name type="scientific">Arthrobacter gandavensis</name>
    <dbReference type="NCBI Taxonomy" id="169960"/>
    <lineage>
        <taxon>Bacteria</taxon>
        <taxon>Bacillati</taxon>
        <taxon>Actinomycetota</taxon>
        <taxon>Actinomycetes</taxon>
        <taxon>Micrococcales</taxon>
        <taxon>Micrococcaceae</taxon>
        <taxon>Arthrobacter</taxon>
    </lineage>
</organism>
<dbReference type="RefSeq" id="WP_152227621.1">
    <property type="nucleotide sequence ID" value="NZ_BAAALV010000001.1"/>
</dbReference>